<evidence type="ECO:0000256" key="1">
    <source>
        <dbReference type="SAM" id="MobiDB-lite"/>
    </source>
</evidence>
<reference evidence="4" key="2">
    <citation type="journal article" date="2018" name="Nat. Commun.">
        <title>Extreme sensitivity to ultraviolet light in the fungal pathogen causing white-nose syndrome of bats.</title>
        <authorList>
            <person name="Palmer J.M."/>
            <person name="Drees K.P."/>
            <person name="Foster J.T."/>
            <person name="Lindner D.L."/>
        </authorList>
    </citation>
    <scope>NUCLEOTIDE SEQUENCE [LARGE SCALE GENOMIC DNA]</scope>
    <source>
        <strain evidence="4">UAMH 10579</strain>
    </source>
</reference>
<feature type="domain" description="C2 NT-type" evidence="2">
    <location>
        <begin position="3"/>
        <end position="148"/>
    </location>
</feature>
<evidence type="ECO:0000259" key="2">
    <source>
        <dbReference type="PROSITE" id="PS51840"/>
    </source>
</evidence>
<dbReference type="InterPro" id="IPR019448">
    <property type="entry name" value="NT-C2"/>
</dbReference>
<dbReference type="AlphaFoldDB" id="A0A1B8GDQ7"/>
<dbReference type="PANTHER" id="PTHR21456">
    <property type="entry name" value="FAMILY WITH SEQUENCE SIMILARITY 102"/>
    <property type="match status" value="1"/>
</dbReference>
<dbReference type="RefSeq" id="XP_018127690.2">
    <property type="nucleotide sequence ID" value="XM_018277658.2"/>
</dbReference>
<feature type="compositionally biased region" description="Basic residues" evidence="1">
    <location>
        <begin position="303"/>
        <end position="312"/>
    </location>
</feature>
<reference evidence="3 4" key="1">
    <citation type="submission" date="2016-03" db="EMBL/GenBank/DDBJ databases">
        <title>Comparative genomics of Pseudogymnoascus destructans, the fungus causing white-nose syndrome of bats.</title>
        <authorList>
            <person name="Palmer J.M."/>
            <person name="Drees K.P."/>
            <person name="Foster J.T."/>
            <person name="Lindner D.L."/>
        </authorList>
    </citation>
    <scope>NUCLEOTIDE SEQUENCE [LARGE SCALE GENOMIC DNA]</scope>
    <source>
        <strain evidence="3 4">UAMH 10579</strain>
    </source>
</reference>
<dbReference type="InterPro" id="IPR039931">
    <property type="entry name" value="EEIG1/2-like"/>
</dbReference>
<organism evidence="3 4">
    <name type="scientific">Pseudogymnoascus verrucosus</name>
    <dbReference type="NCBI Taxonomy" id="342668"/>
    <lineage>
        <taxon>Eukaryota</taxon>
        <taxon>Fungi</taxon>
        <taxon>Dikarya</taxon>
        <taxon>Ascomycota</taxon>
        <taxon>Pezizomycotina</taxon>
        <taxon>Leotiomycetes</taxon>
        <taxon>Thelebolales</taxon>
        <taxon>Thelebolaceae</taxon>
        <taxon>Pseudogymnoascus</taxon>
    </lineage>
</organism>
<feature type="compositionally biased region" description="Low complexity" evidence="1">
    <location>
        <begin position="280"/>
        <end position="290"/>
    </location>
</feature>
<keyword evidence="4" id="KW-1185">Reference proteome</keyword>
<dbReference type="STRING" id="342668.A0A1B8GDQ7"/>
<feature type="region of interest" description="Disordered" evidence="1">
    <location>
        <begin position="254"/>
        <end position="377"/>
    </location>
</feature>
<name>A0A1B8GDQ7_9PEZI</name>
<gene>
    <name evidence="3" type="ORF">VE01_08230</name>
</gene>
<dbReference type="PROSITE" id="PS51840">
    <property type="entry name" value="C2_NT"/>
    <property type="match status" value="1"/>
</dbReference>
<dbReference type="PANTHER" id="PTHR21456:SF1">
    <property type="entry name" value="C2 NT-TYPE DOMAIN-CONTAINING PROTEIN"/>
    <property type="match status" value="1"/>
</dbReference>
<dbReference type="EMBL" id="KV460248">
    <property type="protein sequence ID" value="OBT93957.2"/>
    <property type="molecule type" value="Genomic_DNA"/>
</dbReference>
<evidence type="ECO:0000313" key="3">
    <source>
        <dbReference type="EMBL" id="OBT93957.2"/>
    </source>
</evidence>
<proteinExistence type="predicted"/>
<accession>A0A1B8GDQ7</accession>
<dbReference type="GeneID" id="28841616"/>
<feature type="compositionally biased region" description="Basic residues" evidence="1">
    <location>
        <begin position="268"/>
        <end position="279"/>
    </location>
</feature>
<feature type="compositionally biased region" description="Basic and acidic residues" evidence="1">
    <location>
        <begin position="360"/>
        <end position="377"/>
    </location>
</feature>
<dbReference type="Proteomes" id="UP000091956">
    <property type="component" value="Unassembled WGS sequence"/>
</dbReference>
<evidence type="ECO:0000313" key="4">
    <source>
        <dbReference type="Proteomes" id="UP000091956"/>
    </source>
</evidence>
<sequence length="416" mass="45537">MNGLINKSRKPKFELILQIIDLNNVPLVAGQSYVKWHLPMSTAAEHRGVTTKAPIKEHKVTWDYERSLVVRLSMDKTNLLQECFIEFEVIQDYNGGARGEKITIGRVRLNLAEYADIHDEEGEVMVRRYLMQDSKINSTVKIGIGMSQVDGDRNFIAPPLRTAAVFEGFTGVMAVEQEKDKAGYTSAIGINKELAEMQDMYRQTLAASWLCGKGTLAADACIEDIFNGGDGWGNKPAPASQNPVAQTIALGADDSEDEGMGTATPLNRHQRRHHHHNHHNQQQQQGQERNSGGEPTRNGSGASKKHTHAVKKARMESEMPGLTTTVDKKGNPIGGIRRVSVKALTSDKGEQQVQSSSSSEEGRGEGRGRNGTRRTDEVAEWDARDDLRAWTVPCVEVVDEGVELGVGGGGVVAGVF</sequence>
<protein>
    <recommendedName>
        <fullName evidence="2">C2 NT-type domain-containing protein</fullName>
    </recommendedName>
</protein>
<dbReference type="Pfam" id="PF10358">
    <property type="entry name" value="NT-C2"/>
    <property type="match status" value="1"/>
</dbReference>